<dbReference type="PANTHER" id="PTHR10815:SF5">
    <property type="entry name" value="METHYLATED-DNA--PROTEIN-CYSTEINE METHYLTRANSFERASE"/>
    <property type="match status" value="1"/>
</dbReference>
<dbReference type="Pfam" id="PF01035">
    <property type="entry name" value="DNA_binding_1"/>
    <property type="match status" value="1"/>
</dbReference>
<dbReference type="GO" id="GO:0003908">
    <property type="term" value="F:methylated-DNA-[protein]-cysteine S-methyltransferase activity"/>
    <property type="evidence" value="ECO:0007669"/>
    <property type="project" value="UniProtKB-EC"/>
</dbReference>
<dbReference type="InterPro" id="IPR036388">
    <property type="entry name" value="WH-like_DNA-bd_sf"/>
</dbReference>
<dbReference type="GO" id="GO:0006281">
    <property type="term" value="P:DNA repair"/>
    <property type="evidence" value="ECO:0007669"/>
    <property type="project" value="UniProtKB-KW"/>
</dbReference>
<dbReference type="NCBIfam" id="TIGR00589">
    <property type="entry name" value="ogt"/>
    <property type="match status" value="1"/>
</dbReference>
<keyword evidence="4 10" id="KW-0489">Methyltransferase</keyword>
<evidence type="ECO:0000313" key="10">
    <source>
        <dbReference type="EMBL" id="QDV67942.1"/>
    </source>
</evidence>
<dbReference type="EMBL" id="CP036348">
    <property type="protein sequence ID" value="QDV67942.1"/>
    <property type="molecule type" value="Genomic_DNA"/>
</dbReference>
<dbReference type="Proteomes" id="UP000315082">
    <property type="component" value="Chromosome"/>
</dbReference>
<dbReference type="PROSITE" id="PS00374">
    <property type="entry name" value="MGMT"/>
    <property type="match status" value="1"/>
</dbReference>
<dbReference type="CDD" id="cd06445">
    <property type="entry name" value="ATase"/>
    <property type="match status" value="1"/>
</dbReference>
<dbReference type="PANTHER" id="PTHR10815">
    <property type="entry name" value="METHYLATED-DNA--PROTEIN-CYSTEINE METHYLTRANSFERASE"/>
    <property type="match status" value="1"/>
</dbReference>
<dbReference type="Gene3D" id="1.10.10.10">
    <property type="entry name" value="Winged helix-like DNA-binding domain superfamily/Winged helix DNA-binding domain"/>
    <property type="match status" value="1"/>
</dbReference>
<protein>
    <recommendedName>
        <fullName evidence="3">methylated-DNA--[protein]-cysteine S-methyltransferase</fullName>
        <ecNumber evidence="3">2.1.1.63</ecNumber>
    </recommendedName>
</protein>
<dbReference type="EC" id="2.1.1.63" evidence="3"/>
<comment type="catalytic activity">
    <reaction evidence="1">
        <text>a 4-O-methyl-thymidine in DNA + L-cysteinyl-[protein] = a thymidine in DNA + S-methyl-L-cysteinyl-[protein]</text>
        <dbReference type="Rhea" id="RHEA:53428"/>
        <dbReference type="Rhea" id="RHEA-COMP:10131"/>
        <dbReference type="Rhea" id="RHEA-COMP:10132"/>
        <dbReference type="Rhea" id="RHEA-COMP:13555"/>
        <dbReference type="Rhea" id="RHEA-COMP:13556"/>
        <dbReference type="ChEBI" id="CHEBI:29950"/>
        <dbReference type="ChEBI" id="CHEBI:82612"/>
        <dbReference type="ChEBI" id="CHEBI:137386"/>
        <dbReference type="ChEBI" id="CHEBI:137387"/>
        <dbReference type="EC" id="2.1.1.63"/>
    </reaction>
</comment>
<feature type="domain" description="Methylated-DNA-[protein]-cysteine S-methyltransferase DNA binding" evidence="9">
    <location>
        <begin position="85"/>
        <end position="166"/>
    </location>
</feature>
<name>A0A518JQX3_9BACT</name>
<comment type="similarity">
    <text evidence="2">Belongs to the MGMT family.</text>
</comment>
<reference evidence="10 11" key="1">
    <citation type="submission" date="2019-02" db="EMBL/GenBank/DDBJ databases">
        <title>Deep-cultivation of Planctomycetes and their phenomic and genomic characterization uncovers novel biology.</title>
        <authorList>
            <person name="Wiegand S."/>
            <person name="Jogler M."/>
            <person name="Boedeker C."/>
            <person name="Pinto D."/>
            <person name="Vollmers J."/>
            <person name="Rivas-Marin E."/>
            <person name="Kohn T."/>
            <person name="Peeters S.H."/>
            <person name="Heuer A."/>
            <person name="Rast P."/>
            <person name="Oberbeckmann S."/>
            <person name="Bunk B."/>
            <person name="Jeske O."/>
            <person name="Meyerdierks A."/>
            <person name="Storesund J.E."/>
            <person name="Kallscheuer N."/>
            <person name="Luecker S."/>
            <person name="Lage O.M."/>
            <person name="Pohl T."/>
            <person name="Merkel B.J."/>
            <person name="Hornburger P."/>
            <person name="Mueller R.-W."/>
            <person name="Bruemmer F."/>
            <person name="Labrenz M."/>
            <person name="Spormann A.M."/>
            <person name="Op den Camp H."/>
            <person name="Overmann J."/>
            <person name="Amann R."/>
            <person name="Jetten M.S.M."/>
            <person name="Mascher T."/>
            <person name="Medema M.H."/>
            <person name="Devos D.P."/>
            <person name="Kaster A.-K."/>
            <person name="Ovreas L."/>
            <person name="Rohde M."/>
            <person name="Galperin M.Y."/>
            <person name="Jogler C."/>
        </authorList>
    </citation>
    <scope>NUCLEOTIDE SEQUENCE [LARGE SCALE GENOMIC DNA]</scope>
    <source>
        <strain evidence="10 11">Poly24</strain>
    </source>
</reference>
<evidence type="ECO:0000256" key="8">
    <source>
        <dbReference type="ARBA" id="ARBA00049348"/>
    </source>
</evidence>
<accession>A0A518JQX3</accession>
<keyword evidence="7" id="KW-0234">DNA repair</keyword>
<dbReference type="AlphaFoldDB" id="A0A518JQX3"/>
<evidence type="ECO:0000256" key="3">
    <source>
        <dbReference type="ARBA" id="ARBA00011918"/>
    </source>
</evidence>
<dbReference type="InterPro" id="IPR001497">
    <property type="entry name" value="MethylDNA_cys_MeTrfase_AS"/>
</dbReference>
<dbReference type="GO" id="GO:0032259">
    <property type="term" value="P:methylation"/>
    <property type="evidence" value="ECO:0007669"/>
    <property type="project" value="UniProtKB-KW"/>
</dbReference>
<keyword evidence="11" id="KW-1185">Reference proteome</keyword>
<dbReference type="KEGG" id="rcf:Poly24_16480"/>
<evidence type="ECO:0000256" key="1">
    <source>
        <dbReference type="ARBA" id="ARBA00001286"/>
    </source>
</evidence>
<evidence type="ECO:0000256" key="6">
    <source>
        <dbReference type="ARBA" id="ARBA00022763"/>
    </source>
</evidence>
<evidence type="ECO:0000256" key="5">
    <source>
        <dbReference type="ARBA" id="ARBA00022679"/>
    </source>
</evidence>
<evidence type="ECO:0000259" key="9">
    <source>
        <dbReference type="Pfam" id="PF01035"/>
    </source>
</evidence>
<keyword evidence="5 10" id="KW-0808">Transferase</keyword>
<evidence type="ECO:0000256" key="2">
    <source>
        <dbReference type="ARBA" id="ARBA00008711"/>
    </source>
</evidence>
<evidence type="ECO:0000256" key="7">
    <source>
        <dbReference type="ARBA" id="ARBA00023204"/>
    </source>
</evidence>
<evidence type="ECO:0000256" key="4">
    <source>
        <dbReference type="ARBA" id="ARBA00022603"/>
    </source>
</evidence>
<dbReference type="FunFam" id="1.10.10.10:FF:000214">
    <property type="entry name" value="Methylated-DNA--protein-cysteine methyltransferase"/>
    <property type="match status" value="1"/>
</dbReference>
<gene>
    <name evidence="10" type="primary">ogt</name>
    <name evidence="10" type="ORF">Poly24_16480</name>
</gene>
<dbReference type="RefSeq" id="WP_197452408.1">
    <property type="nucleotide sequence ID" value="NZ_CP036348.1"/>
</dbReference>
<keyword evidence="6" id="KW-0227">DNA damage</keyword>
<dbReference type="SUPFAM" id="SSF46767">
    <property type="entry name" value="Methylated DNA-protein cysteine methyltransferase, C-terminal domain"/>
    <property type="match status" value="1"/>
</dbReference>
<comment type="catalytic activity">
    <reaction evidence="8">
        <text>a 6-O-methyl-2'-deoxyguanosine in DNA + L-cysteinyl-[protein] = S-methyl-L-cysteinyl-[protein] + a 2'-deoxyguanosine in DNA</text>
        <dbReference type="Rhea" id="RHEA:24000"/>
        <dbReference type="Rhea" id="RHEA-COMP:10131"/>
        <dbReference type="Rhea" id="RHEA-COMP:10132"/>
        <dbReference type="Rhea" id="RHEA-COMP:11367"/>
        <dbReference type="Rhea" id="RHEA-COMP:11368"/>
        <dbReference type="ChEBI" id="CHEBI:29950"/>
        <dbReference type="ChEBI" id="CHEBI:82612"/>
        <dbReference type="ChEBI" id="CHEBI:85445"/>
        <dbReference type="ChEBI" id="CHEBI:85448"/>
        <dbReference type="EC" id="2.1.1.63"/>
    </reaction>
</comment>
<dbReference type="InterPro" id="IPR014048">
    <property type="entry name" value="MethylDNA_cys_MeTrfase_DNA-bd"/>
</dbReference>
<dbReference type="InterPro" id="IPR036217">
    <property type="entry name" value="MethylDNA_cys_MeTrfase_DNAb"/>
</dbReference>
<proteinExistence type="inferred from homology"/>
<organism evidence="10 11">
    <name type="scientific">Rosistilla carotiformis</name>
    <dbReference type="NCBI Taxonomy" id="2528017"/>
    <lineage>
        <taxon>Bacteria</taxon>
        <taxon>Pseudomonadati</taxon>
        <taxon>Planctomycetota</taxon>
        <taxon>Planctomycetia</taxon>
        <taxon>Pirellulales</taxon>
        <taxon>Pirellulaceae</taxon>
        <taxon>Rosistilla</taxon>
    </lineage>
</organism>
<evidence type="ECO:0000313" key="11">
    <source>
        <dbReference type="Proteomes" id="UP000315082"/>
    </source>
</evidence>
<sequence length="179" mass="19685">MLPIECTGLCETPLGILTHQWTTAGLFRIRLFADPSSAGIQEALQQTEAKQVRHRASFAQRIDAYFKGQPTTFDDIPVDASDWSPFFAQVYHACRKVPAGQIISYKELACRAGRPAASRAVGQAMARNRIPIVIPCHRIVGSNGRLTGFSADGGIETKRWLLDRERGDTLFPNSVTRGG</sequence>